<dbReference type="GO" id="GO:0032040">
    <property type="term" value="C:small-subunit processome"/>
    <property type="evidence" value="ECO:0007669"/>
    <property type="project" value="InterPro"/>
</dbReference>
<dbReference type="EMBL" id="UYRW01002005">
    <property type="protein sequence ID" value="VDK82436.1"/>
    <property type="molecule type" value="Genomic_DNA"/>
</dbReference>
<dbReference type="OrthoDB" id="2110130at2759"/>
<evidence type="ECO:0000256" key="4">
    <source>
        <dbReference type="ARBA" id="ARBA00022840"/>
    </source>
</evidence>
<dbReference type="AlphaFoldDB" id="A0A3P6T3E5"/>
<feature type="non-terminal residue" evidence="7">
    <location>
        <position position="1"/>
    </location>
</feature>
<organism evidence="7 8">
    <name type="scientific">Onchocerca ochengi</name>
    <name type="common">Filarial nematode worm</name>
    <dbReference type="NCBI Taxonomy" id="42157"/>
    <lineage>
        <taxon>Eukaryota</taxon>
        <taxon>Metazoa</taxon>
        <taxon>Ecdysozoa</taxon>
        <taxon>Nematoda</taxon>
        <taxon>Chromadorea</taxon>
        <taxon>Rhabditida</taxon>
        <taxon>Spirurina</taxon>
        <taxon>Spiruromorpha</taxon>
        <taxon>Filarioidea</taxon>
        <taxon>Onchocercidae</taxon>
        <taxon>Onchocerca</taxon>
    </lineage>
</organism>
<dbReference type="GO" id="GO:0005524">
    <property type="term" value="F:ATP binding"/>
    <property type="evidence" value="ECO:0007669"/>
    <property type="project" value="UniProtKB-KW"/>
</dbReference>
<feature type="domain" description="ABC transporter" evidence="6">
    <location>
        <begin position="606"/>
        <end position="820"/>
    </location>
</feature>
<dbReference type="InterPro" id="IPR027417">
    <property type="entry name" value="P-loop_NTPase"/>
</dbReference>
<dbReference type="FunFam" id="3.40.50.300:FF:002050">
    <property type="entry name" value="ABC transporter, class F"/>
    <property type="match status" value="1"/>
</dbReference>
<gene>
    <name evidence="7" type="ORF">NOO_LOCUS6448</name>
</gene>
<dbReference type="InterPro" id="IPR003439">
    <property type="entry name" value="ABC_transporter-like_ATP-bd"/>
</dbReference>
<keyword evidence="8" id="KW-1185">Reference proteome</keyword>
<name>A0A3P6T3E5_ONCOC</name>
<dbReference type="InterPro" id="IPR007319">
    <property type="entry name" value="WDR36/Utp21_C"/>
</dbReference>
<feature type="region of interest" description="Disordered" evidence="5">
    <location>
        <begin position="538"/>
        <end position="569"/>
    </location>
</feature>
<dbReference type="PROSITE" id="PS50893">
    <property type="entry name" value="ABC_TRANSPORTER_2"/>
    <property type="match status" value="2"/>
</dbReference>
<dbReference type="FunFam" id="3.40.50.300:FF:000011">
    <property type="entry name" value="Putative ABC transporter ATP-binding component"/>
    <property type="match status" value="1"/>
</dbReference>
<dbReference type="InterPro" id="IPR032781">
    <property type="entry name" value="ABC_tran_Xtn"/>
</dbReference>
<dbReference type="CDD" id="cd03221">
    <property type="entry name" value="ABCF_EF-3"/>
    <property type="match status" value="2"/>
</dbReference>
<dbReference type="Proteomes" id="UP000271087">
    <property type="component" value="Unassembled WGS sequence"/>
</dbReference>
<comment type="similarity">
    <text evidence="1">Belongs to the ABC transporter superfamily. ABCF family. EF3 subfamily.</text>
</comment>
<keyword evidence="4" id="KW-0067">ATP-binding</keyword>
<dbReference type="PANTHER" id="PTHR19211:SF14">
    <property type="entry name" value="ATP-BINDING CASSETTE SUB-FAMILY F MEMBER 1"/>
    <property type="match status" value="1"/>
</dbReference>
<evidence type="ECO:0000256" key="3">
    <source>
        <dbReference type="ARBA" id="ARBA00022741"/>
    </source>
</evidence>
<dbReference type="PROSITE" id="PS00211">
    <property type="entry name" value="ABC_TRANSPORTER_1"/>
    <property type="match status" value="2"/>
</dbReference>
<evidence type="ECO:0000256" key="1">
    <source>
        <dbReference type="ARBA" id="ARBA00011054"/>
    </source>
</evidence>
<accession>A0A3P6T3E5</accession>
<dbReference type="GO" id="GO:0016887">
    <property type="term" value="F:ATP hydrolysis activity"/>
    <property type="evidence" value="ECO:0007669"/>
    <property type="project" value="InterPro"/>
</dbReference>
<reference evidence="7 8" key="1">
    <citation type="submission" date="2018-08" db="EMBL/GenBank/DDBJ databases">
        <authorList>
            <person name="Laetsch R D."/>
            <person name="Stevens L."/>
            <person name="Kumar S."/>
            <person name="Blaxter L. M."/>
        </authorList>
    </citation>
    <scope>NUCLEOTIDE SEQUENCE [LARGE SCALE GENOMIC DNA]</scope>
</reference>
<dbReference type="PANTHER" id="PTHR19211">
    <property type="entry name" value="ATP-BINDING TRANSPORT PROTEIN-RELATED"/>
    <property type="match status" value="1"/>
</dbReference>
<dbReference type="SUPFAM" id="SSF52540">
    <property type="entry name" value="P-loop containing nucleoside triphosphate hydrolases"/>
    <property type="match status" value="2"/>
</dbReference>
<dbReference type="SMART" id="SM00382">
    <property type="entry name" value="AAA"/>
    <property type="match status" value="2"/>
</dbReference>
<dbReference type="Pfam" id="PF12848">
    <property type="entry name" value="ABC_tran_Xtn"/>
    <property type="match status" value="1"/>
</dbReference>
<evidence type="ECO:0000256" key="2">
    <source>
        <dbReference type="ARBA" id="ARBA00022737"/>
    </source>
</evidence>
<dbReference type="Pfam" id="PF00005">
    <property type="entry name" value="ABC_tran"/>
    <property type="match status" value="2"/>
</dbReference>
<evidence type="ECO:0000259" key="6">
    <source>
        <dbReference type="PROSITE" id="PS50893"/>
    </source>
</evidence>
<dbReference type="GO" id="GO:0006364">
    <property type="term" value="P:rRNA processing"/>
    <property type="evidence" value="ECO:0007669"/>
    <property type="project" value="InterPro"/>
</dbReference>
<sequence length="824" mass="93532">DLEDEMQCSVEEAEEPMEINCESIQKVEQVESLVTLSGLAPSRWMNLPYLDVIRERNKLIEPARKPKTAPFFLPAVSTLDGFEFEKMTGNDDDVERRNVLMAKRNVLEIESAFAQTLLQASEDADFITVFESLKWMSISAIDFQIHILPERALSSFLKMLLIVLRNHRDFELVQAYLAAFLKINRNKLWVNCTKDDDLNEKIEKKLSRKELKKLQRKAEYEREIKEMGGVIENREEKEAVEKRENSGIGSGAELGQQFSVSQQAKSSGQRNQLENAIDIKVENFDIAAQGRVLFHKAELTIAFGRRYGLVGPNGMGKTTLLKHIAARRLDIPPNIDLLYCEQEIEVDSTRAIDAVVKSDKHRLALIEKEAQLTKKLEEGDISIGEHLKEVTDELKNINADAAEPKARRILAGLGFTKTMQEKPVEAFSGGWRMRISLARALFLEPTLLMLDEPTNHLDLNAVIWLDNYLQTWKKTLLIVSHDQGFLDNVCTDIIDLQNQKLFYYKGNYSAFKKMKDQKMREHMKAFEAQQKQLAAMKKSGKSSKQAVEEMKNRLQNKQNKVNKSKKNSTAMIDEANATQVELLEKIKEYNVKFVLPDPTKLPPPVLGLHGVTFGYKDQILFKNLDFGVDMDSRIAIVGPNGVGKSTLLKLLAGKIEPQHGELRKHRQLRIGWFDQHANEVLNGEQTPVEYLFTKFRIDYQDARKRLGTVGLPSSTHTVKIKDLSGGQKSRVALAELALGAPDLLILDEPTNNLDIESIHALAEAIENFGGGVIMVTHDERLIRETNCQLWIVENLGIAEIDGDFEDYRKEILEQLGETSVPQER</sequence>
<dbReference type="InterPro" id="IPR017871">
    <property type="entry name" value="ABC_transporter-like_CS"/>
</dbReference>
<dbReference type="InterPro" id="IPR003593">
    <property type="entry name" value="AAA+_ATPase"/>
</dbReference>
<keyword evidence="2" id="KW-0677">Repeat</keyword>
<keyword evidence="3" id="KW-0547">Nucleotide-binding</keyword>
<protein>
    <recommendedName>
        <fullName evidence="6">ABC transporter domain-containing protein</fullName>
    </recommendedName>
</protein>
<proteinExistence type="inferred from homology"/>
<evidence type="ECO:0000313" key="8">
    <source>
        <dbReference type="Proteomes" id="UP000271087"/>
    </source>
</evidence>
<dbReference type="Gene3D" id="3.40.50.300">
    <property type="entry name" value="P-loop containing nucleotide triphosphate hydrolases"/>
    <property type="match status" value="2"/>
</dbReference>
<dbReference type="NCBIfam" id="NF000355">
    <property type="entry name" value="ribo_prot_ABC_F"/>
    <property type="match status" value="1"/>
</dbReference>
<evidence type="ECO:0000256" key="5">
    <source>
        <dbReference type="SAM" id="MobiDB-lite"/>
    </source>
</evidence>
<evidence type="ECO:0000313" key="7">
    <source>
        <dbReference type="EMBL" id="VDK82436.1"/>
    </source>
</evidence>
<dbReference type="Pfam" id="PF04192">
    <property type="entry name" value="Utp21"/>
    <property type="match status" value="1"/>
</dbReference>
<dbReference type="InterPro" id="IPR050611">
    <property type="entry name" value="ABCF"/>
</dbReference>
<feature type="domain" description="ABC transporter" evidence="6">
    <location>
        <begin position="279"/>
        <end position="523"/>
    </location>
</feature>